<comment type="caution">
    <text evidence="4">The sequence shown here is derived from an EMBL/GenBank/DDBJ whole genome shotgun (WGS) entry which is preliminary data.</text>
</comment>
<evidence type="ECO:0000313" key="4">
    <source>
        <dbReference type="EMBL" id="TDE15806.1"/>
    </source>
</evidence>
<dbReference type="SUPFAM" id="SSF46955">
    <property type="entry name" value="Putative DNA-binding domain"/>
    <property type="match status" value="1"/>
</dbReference>
<dbReference type="PANTHER" id="PTHR30204:SF58">
    <property type="entry name" value="HTH-TYPE TRANSCRIPTIONAL REGULATOR YFMP"/>
    <property type="match status" value="1"/>
</dbReference>
<feature type="domain" description="HTH merR-type" evidence="3">
    <location>
        <begin position="25"/>
        <end position="92"/>
    </location>
</feature>
<protein>
    <submittedName>
        <fullName evidence="4">MerR family DNA-binding transcriptional regulator</fullName>
    </submittedName>
</protein>
<organism evidence="4 5">
    <name type="scientific">Jiangella asiatica</name>
    <dbReference type="NCBI Taxonomy" id="2530372"/>
    <lineage>
        <taxon>Bacteria</taxon>
        <taxon>Bacillati</taxon>
        <taxon>Actinomycetota</taxon>
        <taxon>Actinomycetes</taxon>
        <taxon>Jiangellales</taxon>
        <taxon>Jiangellaceae</taxon>
        <taxon>Jiangella</taxon>
    </lineage>
</organism>
<name>A0A4R5DNA8_9ACTN</name>
<feature type="coiled-coil region" evidence="2">
    <location>
        <begin position="107"/>
        <end position="137"/>
    </location>
</feature>
<keyword evidence="2" id="KW-0175">Coiled coil</keyword>
<evidence type="ECO:0000256" key="1">
    <source>
        <dbReference type="ARBA" id="ARBA00023125"/>
    </source>
</evidence>
<dbReference type="InterPro" id="IPR000551">
    <property type="entry name" value="MerR-type_HTH_dom"/>
</dbReference>
<dbReference type="Gene3D" id="1.10.1660.10">
    <property type="match status" value="1"/>
</dbReference>
<dbReference type="InParanoid" id="A0A4R5DNA8"/>
<accession>A0A4R5DNA8</accession>
<dbReference type="InterPro" id="IPR009061">
    <property type="entry name" value="DNA-bd_dom_put_sf"/>
</dbReference>
<dbReference type="CDD" id="cd04776">
    <property type="entry name" value="HTH_GnyR"/>
    <property type="match status" value="1"/>
</dbReference>
<gene>
    <name evidence="4" type="ORF">E1269_00435</name>
</gene>
<dbReference type="PANTHER" id="PTHR30204">
    <property type="entry name" value="REDOX-CYCLING DRUG-SENSING TRANSCRIPTIONAL ACTIVATOR SOXR"/>
    <property type="match status" value="1"/>
</dbReference>
<evidence type="ECO:0000313" key="5">
    <source>
        <dbReference type="Proteomes" id="UP000294739"/>
    </source>
</evidence>
<dbReference type="InterPro" id="IPR047057">
    <property type="entry name" value="MerR_fam"/>
</dbReference>
<dbReference type="GO" id="GO:0003677">
    <property type="term" value="F:DNA binding"/>
    <property type="evidence" value="ECO:0007669"/>
    <property type="project" value="UniProtKB-KW"/>
</dbReference>
<dbReference type="Pfam" id="PF13411">
    <property type="entry name" value="MerR_1"/>
    <property type="match status" value="1"/>
</dbReference>
<proteinExistence type="predicted"/>
<dbReference type="AlphaFoldDB" id="A0A4R5DNA8"/>
<evidence type="ECO:0000256" key="2">
    <source>
        <dbReference type="SAM" id="Coils"/>
    </source>
</evidence>
<sequence>MHGVPRDFVLNVIIRKGSGVGDERTWSIAELAEEYGVTLRTIRFYEEQGLLTPQRDGTRRVFRDGDRVRLGLVLRGKRLGFGLDEIKKIIGMYDAEPGEVGQLRYLLEQIAHRRAELEQRRRDIDATLTELSDLERRCRADLARLTPSR</sequence>
<reference evidence="4 5" key="1">
    <citation type="submission" date="2019-03" db="EMBL/GenBank/DDBJ databases">
        <title>Draft genome sequences of novel Actinobacteria.</title>
        <authorList>
            <person name="Sahin N."/>
            <person name="Ay H."/>
            <person name="Saygin H."/>
        </authorList>
    </citation>
    <scope>NUCLEOTIDE SEQUENCE [LARGE SCALE GENOMIC DNA]</scope>
    <source>
        <strain evidence="4 5">5K138</strain>
    </source>
</reference>
<keyword evidence="5" id="KW-1185">Reference proteome</keyword>
<dbReference type="PROSITE" id="PS50937">
    <property type="entry name" value="HTH_MERR_2"/>
    <property type="match status" value="1"/>
</dbReference>
<dbReference type="GO" id="GO:0003700">
    <property type="term" value="F:DNA-binding transcription factor activity"/>
    <property type="evidence" value="ECO:0007669"/>
    <property type="project" value="InterPro"/>
</dbReference>
<evidence type="ECO:0000259" key="3">
    <source>
        <dbReference type="PROSITE" id="PS50937"/>
    </source>
</evidence>
<keyword evidence="1 4" id="KW-0238">DNA-binding</keyword>
<dbReference type="OrthoDB" id="9809391at2"/>
<dbReference type="EMBL" id="SMKZ01000001">
    <property type="protein sequence ID" value="TDE15806.1"/>
    <property type="molecule type" value="Genomic_DNA"/>
</dbReference>
<dbReference type="SMART" id="SM00422">
    <property type="entry name" value="HTH_MERR"/>
    <property type="match status" value="1"/>
</dbReference>
<dbReference type="Proteomes" id="UP000294739">
    <property type="component" value="Unassembled WGS sequence"/>
</dbReference>